<dbReference type="PANTHER" id="PTHR30239:SF17">
    <property type="entry name" value="ACT DOMAIN-CONTAINING PROTEIN"/>
    <property type="match status" value="1"/>
</dbReference>
<evidence type="ECO:0000256" key="5">
    <source>
        <dbReference type="ARBA" id="ARBA00023304"/>
    </source>
</evidence>
<dbReference type="GO" id="GO:0009097">
    <property type="term" value="P:isoleucine biosynthetic process"/>
    <property type="evidence" value="ECO:0007669"/>
    <property type="project" value="UniProtKB-UniRule"/>
</dbReference>
<dbReference type="InterPro" id="IPR054480">
    <property type="entry name" value="AHAS_small-like_ACT"/>
</dbReference>
<dbReference type="SUPFAM" id="SSF55021">
    <property type="entry name" value="ACT-like"/>
    <property type="match status" value="2"/>
</dbReference>
<dbReference type="GeneID" id="25730841"/>
<keyword evidence="10" id="KW-1185">Reference proteome</keyword>
<dbReference type="RefSeq" id="XP_013893599.1">
    <property type="nucleotide sequence ID" value="XM_014038145.1"/>
</dbReference>
<reference evidence="9 10" key="1">
    <citation type="journal article" date="2013" name="BMC Genomics">
        <title>Reconstruction of the lipid metabolism for the microalga Monoraphidium neglectum from its genome sequence reveals characteristics suitable for biofuel production.</title>
        <authorList>
            <person name="Bogen C."/>
            <person name="Al-Dilaimi A."/>
            <person name="Albersmeier A."/>
            <person name="Wichmann J."/>
            <person name="Grundmann M."/>
            <person name="Rupp O."/>
            <person name="Lauersen K.J."/>
            <person name="Blifernez-Klassen O."/>
            <person name="Kalinowski J."/>
            <person name="Goesmann A."/>
            <person name="Mussgnug J.H."/>
            <person name="Kruse O."/>
        </authorList>
    </citation>
    <scope>NUCLEOTIDE SEQUENCE [LARGE SCALE GENOMIC DNA]</scope>
    <source>
        <strain evidence="9 10">SAG 48.87</strain>
    </source>
</reference>
<dbReference type="NCBIfam" id="TIGR00119">
    <property type="entry name" value="acolac_sm"/>
    <property type="match status" value="1"/>
</dbReference>
<name>A0A0D2LSE4_9CHLO</name>
<dbReference type="UniPathway" id="UPA00049">
    <property type="reaction ID" value="UER00059"/>
</dbReference>
<evidence type="ECO:0000259" key="7">
    <source>
        <dbReference type="Pfam" id="PF10369"/>
    </source>
</evidence>
<comment type="pathway">
    <text evidence="1 6">Amino-acid biosynthesis; L-isoleucine biosynthesis; L-isoleucine from 2-oxobutanoate: step 1/4.</text>
</comment>
<dbReference type="GO" id="GO:0003984">
    <property type="term" value="F:acetolactate synthase activity"/>
    <property type="evidence" value="ECO:0007669"/>
    <property type="project" value="UniProtKB-UniRule"/>
</dbReference>
<dbReference type="InterPro" id="IPR045865">
    <property type="entry name" value="ACT-like_dom_sf"/>
</dbReference>
<protein>
    <recommendedName>
        <fullName evidence="6">Acetolactate synthase small subunit</fullName>
        <shortName evidence="6">AHAS</shortName>
        <shortName evidence="6">ALS</shortName>
        <ecNumber evidence="6">2.2.1.6</ecNumber>
    </recommendedName>
    <alternativeName>
        <fullName evidence="6">Acetohydroxy-acid synthase small subunit</fullName>
    </alternativeName>
</protein>
<comment type="pathway">
    <text evidence="2 6">Amino-acid biosynthesis; L-valine biosynthesis; L-valine from pyruvate: step 1/4.</text>
</comment>
<dbReference type="PANTHER" id="PTHR30239">
    <property type="entry name" value="ACETOLACTATE SYNTHASE SMALL SUBUNIT"/>
    <property type="match status" value="1"/>
</dbReference>
<dbReference type="InterPro" id="IPR019455">
    <property type="entry name" value="Acetolactate_synth_ssu_C"/>
</dbReference>
<keyword evidence="4 6" id="KW-0028">Amino-acid biosynthesis</keyword>
<dbReference type="OrthoDB" id="2013116at2759"/>
<dbReference type="EMBL" id="KK104009">
    <property type="protein sequence ID" value="KIY94579.1"/>
    <property type="molecule type" value="Genomic_DNA"/>
</dbReference>
<comment type="similarity">
    <text evidence="3 6">Belongs to the acetolactate synthase small subunit family.</text>
</comment>
<evidence type="ECO:0000313" key="9">
    <source>
        <dbReference type="EMBL" id="KIY94579.1"/>
    </source>
</evidence>
<dbReference type="FunFam" id="3.30.70.1150:FF:000001">
    <property type="entry name" value="Acetolactate synthase small subunit"/>
    <property type="match status" value="1"/>
</dbReference>
<dbReference type="AlphaFoldDB" id="A0A0D2LSE4"/>
<organism evidence="9 10">
    <name type="scientific">Monoraphidium neglectum</name>
    <dbReference type="NCBI Taxonomy" id="145388"/>
    <lineage>
        <taxon>Eukaryota</taxon>
        <taxon>Viridiplantae</taxon>
        <taxon>Chlorophyta</taxon>
        <taxon>core chlorophytes</taxon>
        <taxon>Chlorophyceae</taxon>
        <taxon>CS clade</taxon>
        <taxon>Sphaeropleales</taxon>
        <taxon>Selenastraceae</taxon>
        <taxon>Monoraphidium</taxon>
    </lineage>
</organism>
<dbReference type="STRING" id="145388.A0A0D2LSE4"/>
<dbReference type="Pfam" id="PF10369">
    <property type="entry name" value="ALS_ss_C"/>
    <property type="match status" value="1"/>
</dbReference>
<evidence type="ECO:0000256" key="2">
    <source>
        <dbReference type="ARBA" id="ARBA00005025"/>
    </source>
</evidence>
<dbReference type="Gene3D" id="3.30.70.1150">
    <property type="entry name" value="ACT-like. Chain A, domain 2"/>
    <property type="match status" value="1"/>
</dbReference>
<dbReference type="NCBIfam" id="NF008864">
    <property type="entry name" value="PRK11895.1"/>
    <property type="match status" value="1"/>
</dbReference>
<evidence type="ECO:0000313" key="10">
    <source>
        <dbReference type="Proteomes" id="UP000054498"/>
    </source>
</evidence>
<evidence type="ECO:0000259" key="8">
    <source>
        <dbReference type="Pfam" id="PF22629"/>
    </source>
</evidence>
<dbReference type="Proteomes" id="UP000054498">
    <property type="component" value="Unassembled WGS sequence"/>
</dbReference>
<dbReference type="GO" id="GO:0009099">
    <property type="term" value="P:L-valine biosynthetic process"/>
    <property type="evidence" value="ECO:0007669"/>
    <property type="project" value="UniProtKB-UniRule"/>
</dbReference>
<feature type="domain" description="Acetolactate synthase small subunit C-terminal" evidence="7">
    <location>
        <begin position="64"/>
        <end position="137"/>
    </location>
</feature>
<dbReference type="GO" id="GO:1990610">
    <property type="term" value="F:acetolactate synthase regulator activity"/>
    <property type="evidence" value="ECO:0007669"/>
    <property type="project" value="UniProtKB-UniRule"/>
</dbReference>
<dbReference type="GO" id="GO:0005829">
    <property type="term" value="C:cytosol"/>
    <property type="evidence" value="ECO:0007669"/>
    <property type="project" value="TreeGrafter"/>
</dbReference>
<accession>A0A0D2LSE4</accession>
<dbReference type="InterPro" id="IPR004789">
    <property type="entry name" value="Acetalactate_synth_ssu"/>
</dbReference>
<keyword evidence="5 6" id="KW-0100">Branched-chain amino acid biosynthesis</keyword>
<comment type="subunit">
    <text evidence="6">Dimer of large and small chains.</text>
</comment>
<evidence type="ECO:0000256" key="4">
    <source>
        <dbReference type="ARBA" id="ARBA00022605"/>
    </source>
</evidence>
<comment type="catalytic activity">
    <reaction evidence="6">
        <text>2 pyruvate + H(+) = (2S)-2-acetolactate + CO2</text>
        <dbReference type="Rhea" id="RHEA:25249"/>
        <dbReference type="ChEBI" id="CHEBI:15361"/>
        <dbReference type="ChEBI" id="CHEBI:15378"/>
        <dbReference type="ChEBI" id="CHEBI:16526"/>
        <dbReference type="ChEBI" id="CHEBI:58476"/>
        <dbReference type="EC" id="2.2.1.6"/>
    </reaction>
</comment>
<feature type="domain" description="Acetolactate synthase small subunit-like ACT" evidence="8">
    <location>
        <begin position="2"/>
        <end position="50"/>
    </location>
</feature>
<sequence>MVFARRSYNVQSLAVGPAETPGDSRITTVVPGTSNGIRTLIKHVKKLVNVKACEDITSKPYVARELMLVKVRCAPSQRGELRHLCEIFRMAVIDVGPTTMTLEAQGREDKMRAIVDLLEPYGVLEAARTGRIALARESGVDTQYLESMKVGV</sequence>
<evidence type="ECO:0000256" key="1">
    <source>
        <dbReference type="ARBA" id="ARBA00004974"/>
    </source>
</evidence>
<evidence type="ECO:0000256" key="3">
    <source>
        <dbReference type="ARBA" id="ARBA00006341"/>
    </source>
</evidence>
<dbReference type="InterPro" id="IPR027271">
    <property type="entry name" value="Acetolactate_synth/TF_NikR_C"/>
</dbReference>
<keyword evidence="6" id="KW-0808">Transferase</keyword>
<dbReference type="KEGG" id="mng:MNEG_13384"/>
<gene>
    <name evidence="9" type="ORF">MNEG_13384</name>
</gene>
<dbReference type="UniPathway" id="UPA00047">
    <property type="reaction ID" value="UER00055"/>
</dbReference>
<dbReference type="Gene3D" id="3.30.70.260">
    <property type="match status" value="1"/>
</dbReference>
<dbReference type="Pfam" id="PF22629">
    <property type="entry name" value="ACT_AHAS_ss"/>
    <property type="match status" value="1"/>
</dbReference>
<proteinExistence type="inferred from homology"/>
<comment type="function">
    <text evidence="6">Catalyzes the conversion of 2 pyruvate molecules into acetolactate in the first common step of the biosynthetic pathway of the branched-amino acids such as leucine, isoleucine, and valine.</text>
</comment>
<evidence type="ECO:0000256" key="6">
    <source>
        <dbReference type="RuleBase" id="RU368092"/>
    </source>
</evidence>
<dbReference type="EC" id="2.2.1.6" evidence="6"/>